<accession>A0A7J7WY30</accession>
<protein>
    <submittedName>
        <fullName evidence="2">Transmembrane protein 217</fullName>
    </submittedName>
</protein>
<feature type="transmembrane region" description="Helical" evidence="1">
    <location>
        <begin position="94"/>
        <end position="114"/>
    </location>
</feature>
<evidence type="ECO:0000313" key="3">
    <source>
        <dbReference type="Proteomes" id="UP000527355"/>
    </source>
</evidence>
<keyword evidence="1" id="KW-1133">Transmembrane helix</keyword>
<reference evidence="2 3" key="1">
    <citation type="journal article" date="2020" name="Nature">
        <title>Six reference-quality genomes reveal evolution of bat adaptations.</title>
        <authorList>
            <person name="Jebb D."/>
            <person name="Huang Z."/>
            <person name="Pippel M."/>
            <person name="Hughes G.M."/>
            <person name="Lavrichenko K."/>
            <person name="Devanna P."/>
            <person name="Winkler S."/>
            <person name="Jermiin L.S."/>
            <person name="Skirmuntt E.C."/>
            <person name="Katzourakis A."/>
            <person name="Burkitt-Gray L."/>
            <person name="Ray D.A."/>
            <person name="Sullivan K.A.M."/>
            <person name="Roscito J.G."/>
            <person name="Kirilenko B.M."/>
            <person name="Davalos L.M."/>
            <person name="Corthals A.P."/>
            <person name="Power M.L."/>
            <person name="Jones G."/>
            <person name="Ransome R.D."/>
            <person name="Dechmann D.K.N."/>
            <person name="Locatelli A.G."/>
            <person name="Puechmaille S.J."/>
            <person name="Fedrigo O."/>
            <person name="Jarvis E.D."/>
            <person name="Hiller M."/>
            <person name="Vernes S.C."/>
            <person name="Myers E.W."/>
            <person name="Teeling E.C."/>
        </authorList>
    </citation>
    <scope>NUCLEOTIDE SEQUENCE [LARGE SCALE GENOMIC DNA]</scope>
    <source>
        <strain evidence="2">MMyoMyo1</strain>
        <tissue evidence="2">Flight muscle</tissue>
    </source>
</reference>
<dbReference type="AlphaFoldDB" id="A0A7J7WY30"/>
<dbReference type="PANTHER" id="PTHR34928">
    <property type="entry name" value="TRANSMEMBRANE PROTEIN 217"/>
    <property type="match status" value="1"/>
</dbReference>
<feature type="transmembrane region" description="Helical" evidence="1">
    <location>
        <begin position="63"/>
        <end position="87"/>
    </location>
</feature>
<sequence length="205" mass="23461">MKPKHWCGMTAKMGTVLSGVFTIIATDMYLIFEQKYIRSSNCTEIDPEDMRIRSLISHFVACWGFNIIIFLSCITIIISCLLIYSVYAQKYKGMVIYIIWIFFYEALNIVIQILTTNNTGIVEVRVMRWFGLVSRIFMHCFWIFFVMTYAQIIYKSNSQGTIISHRRRISTSSRDSPSFLTGMFACVSPVPSSVPGTEQMLGAAS</sequence>
<keyword evidence="1" id="KW-0472">Membrane</keyword>
<dbReference type="VEuPathDB" id="HostDB:LOC118659874"/>
<keyword evidence="3" id="KW-1185">Reference proteome</keyword>
<dbReference type="EMBL" id="JABWUV010000007">
    <property type="protein sequence ID" value="KAF6342254.1"/>
    <property type="molecule type" value="Genomic_DNA"/>
</dbReference>
<dbReference type="Pfam" id="PF15049">
    <property type="entry name" value="DUF4534"/>
    <property type="match status" value="1"/>
</dbReference>
<dbReference type="PANTHER" id="PTHR34928:SF2">
    <property type="entry name" value="TRANSMEMBRANE PROTEIN 217"/>
    <property type="match status" value="1"/>
</dbReference>
<comment type="caution">
    <text evidence="2">The sequence shown here is derived from an EMBL/GenBank/DDBJ whole genome shotgun (WGS) entry which is preliminary data.</text>
</comment>
<evidence type="ECO:0000256" key="1">
    <source>
        <dbReference type="SAM" id="Phobius"/>
    </source>
</evidence>
<gene>
    <name evidence="2" type="ORF">mMyoMyo1_019340</name>
</gene>
<dbReference type="Proteomes" id="UP000527355">
    <property type="component" value="Unassembled WGS sequence"/>
</dbReference>
<evidence type="ECO:0000313" key="2">
    <source>
        <dbReference type="EMBL" id="KAF6342254.1"/>
    </source>
</evidence>
<dbReference type="InterPro" id="IPR027862">
    <property type="entry name" value="DUF4534"/>
</dbReference>
<name>A0A7J7WY30_MYOMY</name>
<proteinExistence type="predicted"/>
<feature type="transmembrane region" description="Helical" evidence="1">
    <location>
        <begin position="12"/>
        <end position="32"/>
    </location>
</feature>
<feature type="transmembrane region" description="Helical" evidence="1">
    <location>
        <begin position="126"/>
        <end position="150"/>
    </location>
</feature>
<organism evidence="2 3">
    <name type="scientific">Myotis myotis</name>
    <name type="common">Greater mouse-eared bat</name>
    <name type="synonym">Vespertilio myotis</name>
    <dbReference type="NCBI Taxonomy" id="51298"/>
    <lineage>
        <taxon>Eukaryota</taxon>
        <taxon>Metazoa</taxon>
        <taxon>Chordata</taxon>
        <taxon>Craniata</taxon>
        <taxon>Vertebrata</taxon>
        <taxon>Euteleostomi</taxon>
        <taxon>Mammalia</taxon>
        <taxon>Eutheria</taxon>
        <taxon>Laurasiatheria</taxon>
        <taxon>Chiroptera</taxon>
        <taxon>Yangochiroptera</taxon>
        <taxon>Vespertilionidae</taxon>
        <taxon>Myotis</taxon>
    </lineage>
</organism>
<keyword evidence="1 2" id="KW-0812">Transmembrane</keyword>